<feature type="compositionally biased region" description="Low complexity" evidence="1">
    <location>
        <begin position="652"/>
        <end position="669"/>
    </location>
</feature>
<keyword evidence="5" id="KW-1185">Reference proteome</keyword>
<evidence type="ECO:0000256" key="1">
    <source>
        <dbReference type="SAM" id="MobiDB-lite"/>
    </source>
</evidence>
<keyword evidence="2" id="KW-1133">Transmembrane helix</keyword>
<dbReference type="Proteomes" id="UP001251528">
    <property type="component" value="Unassembled WGS sequence"/>
</dbReference>
<feature type="compositionally biased region" description="Low complexity" evidence="1">
    <location>
        <begin position="173"/>
        <end position="213"/>
    </location>
</feature>
<evidence type="ECO:0000256" key="3">
    <source>
        <dbReference type="SAM" id="SignalP"/>
    </source>
</evidence>
<dbReference type="GO" id="GO:0004190">
    <property type="term" value="F:aspartic-type endopeptidase activity"/>
    <property type="evidence" value="ECO:0007669"/>
    <property type="project" value="InterPro"/>
</dbReference>
<feature type="compositionally biased region" description="Polar residues" evidence="1">
    <location>
        <begin position="306"/>
        <end position="321"/>
    </location>
</feature>
<dbReference type="GO" id="GO:0006508">
    <property type="term" value="P:proteolysis"/>
    <property type="evidence" value="ECO:0007669"/>
    <property type="project" value="InterPro"/>
</dbReference>
<accession>A0AAJ0CPA7</accession>
<dbReference type="InterPro" id="IPR001969">
    <property type="entry name" value="Aspartic_peptidase_AS"/>
</dbReference>
<evidence type="ECO:0000313" key="5">
    <source>
        <dbReference type="Proteomes" id="UP001251528"/>
    </source>
</evidence>
<feature type="compositionally biased region" description="Low complexity" evidence="1">
    <location>
        <begin position="918"/>
        <end position="952"/>
    </location>
</feature>
<feature type="compositionally biased region" description="Polar residues" evidence="1">
    <location>
        <begin position="618"/>
        <end position="627"/>
    </location>
</feature>
<feature type="signal peptide" evidence="3">
    <location>
        <begin position="1"/>
        <end position="24"/>
    </location>
</feature>
<gene>
    <name evidence="4" type="ORF">QQS21_007880</name>
</gene>
<feature type="region of interest" description="Disordered" evidence="1">
    <location>
        <begin position="1053"/>
        <end position="1171"/>
    </location>
</feature>
<feature type="region of interest" description="Disordered" evidence="1">
    <location>
        <begin position="459"/>
        <end position="496"/>
    </location>
</feature>
<evidence type="ECO:0000256" key="2">
    <source>
        <dbReference type="SAM" id="Phobius"/>
    </source>
</evidence>
<feature type="region of interest" description="Disordered" evidence="1">
    <location>
        <begin position="406"/>
        <end position="440"/>
    </location>
</feature>
<feature type="compositionally biased region" description="Pro residues" evidence="1">
    <location>
        <begin position="1143"/>
        <end position="1159"/>
    </location>
</feature>
<feature type="region of interest" description="Disordered" evidence="1">
    <location>
        <begin position="257"/>
        <end position="322"/>
    </location>
</feature>
<proteinExistence type="predicted"/>
<feature type="compositionally biased region" description="Basic and acidic residues" evidence="1">
    <location>
        <begin position="268"/>
        <end position="281"/>
    </location>
</feature>
<feature type="region of interest" description="Disordered" evidence="1">
    <location>
        <begin position="171"/>
        <end position="213"/>
    </location>
</feature>
<feature type="compositionally biased region" description="Polar residues" evidence="1">
    <location>
        <begin position="815"/>
        <end position="825"/>
    </location>
</feature>
<dbReference type="PROSITE" id="PS00141">
    <property type="entry name" value="ASP_PROTEASE"/>
    <property type="match status" value="1"/>
</dbReference>
<feature type="compositionally biased region" description="Low complexity" evidence="1">
    <location>
        <begin position="1061"/>
        <end position="1076"/>
    </location>
</feature>
<comment type="caution">
    <text evidence="4">The sequence shown here is derived from an EMBL/GenBank/DDBJ whole genome shotgun (WGS) entry which is preliminary data.</text>
</comment>
<name>A0AAJ0CPA7_9HYPO</name>
<reference evidence="4" key="1">
    <citation type="submission" date="2023-06" db="EMBL/GenBank/DDBJ databases">
        <title>Conoideocrella luteorostrata (Hypocreales: Clavicipitaceae), a potential biocontrol fungus for elongate hemlock scale in United States Christmas tree production areas.</title>
        <authorList>
            <person name="Barrett H."/>
            <person name="Lovett B."/>
            <person name="Macias A.M."/>
            <person name="Stajich J.E."/>
            <person name="Kasson M.T."/>
        </authorList>
    </citation>
    <scope>NUCLEOTIDE SEQUENCE</scope>
    <source>
        <strain evidence="4">ARSEF 14590</strain>
    </source>
</reference>
<feature type="region of interest" description="Disordered" evidence="1">
    <location>
        <begin position="341"/>
        <end position="363"/>
    </location>
</feature>
<feature type="compositionally biased region" description="Pro residues" evidence="1">
    <location>
        <begin position="1094"/>
        <end position="1103"/>
    </location>
</feature>
<organism evidence="4 5">
    <name type="scientific">Conoideocrella luteorostrata</name>
    <dbReference type="NCBI Taxonomy" id="1105319"/>
    <lineage>
        <taxon>Eukaryota</taxon>
        <taxon>Fungi</taxon>
        <taxon>Dikarya</taxon>
        <taxon>Ascomycota</taxon>
        <taxon>Pezizomycotina</taxon>
        <taxon>Sordariomycetes</taxon>
        <taxon>Hypocreomycetidae</taxon>
        <taxon>Hypocreales</taxon>
        <taxon>Clavicipitaceae</taxon>
        <taxon>Conoideocrella</taxon>
    </lineage>
</organism>
<evidence type="ECO:0008006" key="6">
    <source>
        <dbReference type="Google" id="ProtNLM"/>
    </source>
</evidence>
<dbReference type="AlphaFoldDB" id="A0AAJ0CPA7"/>
<keyword evidence="2" id="KW-0472">Membrane</keyword>
<feature type="region of interest" description="Disordered" evidence="1">
    <location>
        <begin position="615"/>
        <end position="759"/>
    </location>
</feature>
<feature type="chain" id="PRO_5042615706" description="Mid2 domain-containing protein" evidence="3">
    <location>
        <begin position="25"/>
        <end position="1262"/>
    </location>
</feature>
<feature type="compositionally biased region" description="Low complexity" evidence="1">
    <location>
        <begin position="875"/>
        <end position="905"/>
    </location>
</feature>
<protein>
    <recommendedName>
        <fullName evidence="6">Mid2 domain-containing protein</fullName>
    </recommendedName>
</protein>
<evidence type="ECO:0000313" key="4">
    <source>
        <dbReference type="EMBL" id="KAK2594426.1"/>
    </source>
</evidence>
<sequence length="1262" mass="136740">MRRPRSLLLLPFLTSLIPATLISAREVSWRVSNLTLELTDFVPACAESCFLSFLQANYGLERGAKIPSLVELCSTDGDTGFTLGEGAVQCIVAERSIDNCADKDANSSVIYSAHQMCANQPDAITPTHGVLTATLVRPPQGGGAISYPAPSRTTHTWRFPKTTSLPTTLVVDTGSSTSTAASSTTEADSTLRTSRTSTGTQSASETSTPATSAVAAANSGKPLTPLQKAGIAVGVIGFAIIVVGFLLLFRLYRAKKKRQHAPLSGTPPRRDSWGYRFDKNHGRSASTGGEQPPPWITNPAHPPQNPNGSSTMPIPPVTSTARAMPPVTTATASVVPAAAARALASTGRPTNPPAPPRAYNRTSWRPSTIGLAISPAASKNNAPATPISRPLSRLLPAKPLLALAIPKKSSSTLPTKHADVPPSKNQSETPPSPKYTRVASHPPVLPKLLIPHRHDDFLNMTKTTNKPRESTMTEFEEDGRESSSISPEGQIWRPPSAAPQSAAATYYVADKHGNWVLGDTYRISQAAELEGTTPLSAYPKMATSMTILPIVSTQPNADPAPAPAPAPLNLSSVRAARRSSSAPYPPPLAAKQSIRVVTEPPLKLQDAQEHVVPRALFSGSNSASARGTSAAERNLTRPRAPSADSGVTTIATSSSSSSSLSGTDSDLSLPNVQPINLSPVAESPRSGNGRSPVSYPKIPGRETGPTGTTPAVLVPPPRMPILYKPSGQNARSASSRVEGANSSSVPAPLNTASTRNMDHDADANANADAAMKVTPRKEPKLPTIVPLIPTTTVASPPNQPPSSVSSSQRLRKPTQDPSLLRTGSPTLRIVRPSPAPEDDRAMLPSAHPGNTLAQSVQPTQKQPAQLQPSPFPAGQQPQQPQQHQQQQRQQQLNQHLYQHQHQQRPYETRLQQPPQPQAMPVQQIDAQNEPPRPQQQQQQQQQHPLPPTQQDQQHSRKPTSNWIPGLPAHPHPQRRPQHTSTLWLPPQARSNRKIETEPEHHQLTPRRAQLHLQAPAASLETEAQPESHLYFQPQPQPHINPREPDEHTLRIQAQPQPQPRPQLHQSHVVPSQHQHQNPTSFRARQQHQHLQPPQSRPHPPPPQHHNHQYPIHPPQQRAYVPYANPRPYPNQHPTQNLSHHYPPFYPQSRPPAHPQPQPHLPGQQDYHQHPPVPQMLPTTLLAKRLGRDRAVNMSISTNNLSSSSLSSNQPNNWHRGSSGLMYLSPEAITPQQGQSGDLPSTPTWLPTLTPTRRGADLYLNVK</sequence>
<feature type="compositionally biased region" description="Pro residues" evidence="1">
    <location>
        <begin position="291"/>
        <end position="305"/>
    </location>
</feature>
<keyword evidence="2" id="KW-0812">Transmembrane</keyword>
<feature type="compositionally biased region" description="Polar residues" evidence="1">
    <location>
        <begin position="726"/>
        <end position="755"/>
    </location>
</feature>
<feature type="region of interest" description="Disordered" evidence="1">
    <location>
        <begin position="789"/>
        <end position="985"/>
    </location>
</feature>
<dbReference type="EMBL" id="JASWJB010000169">
    <property type="protein sequence ID" value="KAK2594426.1"/>
    <property type="molecule type" value="Genomic_DNA"/>
</dbReference>
<feature type="compositionally biased region" description="Low complexity" evidence="1">
    <location>
        <begin position="789"/>
        <end position="807"/>
    </location>
</feature>
<keyword evidence="3" id="KW-0732">Signal</keyword>
<feature type="transmembrane region" description="Helical" evidence="2">
    <location>
        <begin position="229"/>
        <end position="249"/>
    </location>
</feature>
<feature type="compositionally biased region" description="Polar residues" evidence="1">
    <location>
        <begin position="851"/>
        <end position="868"/>
    </location>
</feature>